<evidence type="ECO:0000256" key="8">
    <source>
        <dbReference type="ARBA" id="ARBA00022989"/>
    </source>
</evidence>
<reference evidence="12 13" key="1">
    <citation type="submission" date="2019-03" db="EMBL/GenBank/DDBJ databases">
        <title>Primorskyibacter sp. SS33 isolated from sediments.</title>
        <authorList>
            <person name="Xunke S."/>
        </authorList>
    </citation>
    <scope>NUCLEOTIDE SEQUENCE [LARGE SCALE GENOMIC DNA]</scope>
    <source>
        <strain evidence="12 13">SS33</strain>
    </source>
</reference>
<evidence type="ECO:0000256" key="4">
    <source>
        <dbReference type="ARBA" id="ARBA00022448"/>
    </source>
</evidence>
<keyword evidence="8 10" id="KW-1133">Transmembrane helix</keyword>
<evidence type="ECO:0000256" key="1">
    <source>
        <dbReference type="ARBA" id="ARBA00003159"/>
    </source>
</evidence>
<comment type="caution">
    <text evidence="12">The sequence shown here is derived from an EMBL/GenBank/DDBJ whole genome shotgun (WGS) entry which is preliminary data.</text>
</comment>
<proteinExistence type="inferred from homology"/>
<protein>
    <submittedName>
        <fullName evidence="12">Amino acid ABC transporter permease</fullName>
    </submittedName>
</protein>
<feature type="transmembrane region" description="Helical" evidence="10">
    <location>
        <begin position="209"/>
        <end position="229"/>
    </location>
</feature>
<feature type="domain" description="ABC transmembrane type-1" evidence="11">
    <location>
        <begin position="39"/>
        <end position="228"/>
    </location>
</feature>
<dbReference type="GO" id="GO:0043190">
    <property type="term" value="C:ATP-binding cassette (ABC) transporter complex"/>
    <property type="evidence" value="ECO:0007669"/>
    <property type="project" value="InterPro"/>
</dbReference>
<sequence length="254" mass="27863">MSKRFFALCLPKSKEHRPMLESLDFSALLKYREPLAWGLITTLWLTFAAFAMAIPGGLLLAFGRLRGGPLVNLPVMAFVDLMRFTPLLVQAVWIHFALPVLTGVSLSATQSGLLALTLHVSAYVCDIMRSGITAIPPGQWEAAKALGLPRRPTFFRVILPQVWPLILPALSNIAVSTFKLTAILGILAVDDLMKVTNRVNNIVFRPVEIYTAVALIYLACGLVLSSIAARIERRYGFVQTERPSAVIPKAQPAL</sequence>
<keyword evidence="5" id="KW-1003">Cell membrane</keyword>
<organism evidence="12 13">
    <name type="scientific">Palleronia sediminis</name>
    <dbReference type="NCBI Taxonomy" id="2547833"/>
    <lineage>
        <taxon>Bacteria</taxon>
        <taxon>Pseudomonadati</taxon>
        <taxon>Pseudomonadota</taxon>
        <taxon>Alphaproteobacteria</taxon>
        <taxon>Rhodobacterales</taxon>
        <taxon>Roseobacteraceae</taxon>
        <taxon>Palleronia</taxon>
    </lineage>
</organism>
<feature type="transmembrane region" description="Helical" evidence="10">
    <location>
        <begin position="35"/>
        <end position="63"/>
    </location>
</feature>
<dbReference type="RefSeq" id="WP_133396461.1">
    <property type="nucleotide sequence ID" value="NZ_SNAA01000006.1"/>
</dbReference>
<dbReference type="EMBL" id="SNAA01000006">
    <property type="protein sequence ID" value="TDL81183.1"/>
    <property type="molecule type" value="Genomic_DNA"/>
</dbReference>
<evidence type="ECO:0000313" key="13">
    <source>
        <dbReference type="Proteomes" id="UP000295701"/>
    </source>
</evidence>
<dbReference type="OrthoDB" id="9814550at2"/>
<dbReference type="InterPro" id="IPR035906">
    <property type="entry name" value="MetI-like_sf"/>
</dbReference>
<dbReference type="CDD" id="cd06261">
    <property type="entry name" value="TM_PBP2"/>
    <property type="match status" value="1"/>
</dbReference>
<evidence type="ECO:0000256" key="5">
    <source>
        <dbReference type="ARBA" id="ARBA00022475"/>
    </source>
</evidence>
<dbReference type="SUPFAM" id="SSF161098">
    <property type="entry name" value="MetI-like"/>
    <property type="match status" value="1"/>
</dbReference>
<name>A0A4R6AII4_9RHOB</name>
<accession>A0A4R6AII4</accession>
<keyword evidence="13" id="KW-1185">Reference proteome</keyword>
<dbReference type="Proteomes" id="UP000295701">
    <property type="component" value="Unassembled WGS sequence"/>
</dbReference>
<dbReference type="InterPro" id="IPR000515">
    <property type="entry name" value="MetI-like"/>
</dbReference>
<dbReference type="InterPro" id="IPR010065">
    <property type="entry name" value="AA_ABC_transptr_permease_3TM"/>
</dbReference>
<feature type="transmembrane region" description="Helical" evidence="10">
    <location>
        <begin position="165"/>
        <end position="189"/>
    </location>
</feature>
<dbReference type="InterPro" id="IPR043429">
    <property type="entry name" value="ArtM/GltK/GlnP/TcyL/YhdX-like"/>
</dbReference>
<comment type="function">
    <text evidence="1">Part of the binding-protein-dependent transport system for glutamine; probably responsible for the translocation of the substrate across the membrane.</text>
</comment>
<evidence type="ECO:0000256" key="9">
    <source>
        <dbReference type="ARBA" id="ARBA00023136"/>
    </source>
</evidence>
<keyword evidence="7" id="KW-0029">Amino-acid transport</keyword>
<dbReference type="AlphaFoldDB" id="A0A4R6AII4"/>
<keyword evidence="6 10" id="KW-0812">Transmembrane</keyword>
<evidence type="ECO:0000256" key="2">
    <source>
        <dbReference type="ARBA" id="ARBA00004429"/>
    </source>
</evidence>
<keyword evidence="4 10" id="KW-0813">Transport</keyword>
<comment type="subcellular location">
    <subcellularLocation>
        <location evidence="2">Cell inner membrane</location>
        <topology evidence="2">Multi-pass membrane protein</topology>
    </subcellularLocation>
    <subcellularLocation>
        <location evidence="10">Cell membrane</location>
        <topology evidence="10">Multi-pass membrane protein</topology>
    </subcellularLocation>
</comment>
<dbReference type="PROSITE" id="PS50928">
    <property type="entry name" value="ABC_TM1"/>
    <property type="match status" value="1"/>
</dbReference>
<gene>
    <name evidence="12" type="ORF">E2L08_07560</name>
</gene>
<dbReference type="PANTHER" id="PTHR30614:SF20">
    <property type="entry name" value="GLUTAMINE TRANSPORT SYSTEM PERMEASE PROTEIN GLNP"/>
    <property type="match status" value="1"/>
</dbReference>
<evidence type="ECO:0000256" key="7">
    <source>
        <dbReference type="ARBA" id="ARBA00022970"/>
    </source>
</evidence>
<dbReference type="PANTHER" id="PTHR30614">
    <property type="entry name" value="MEMBRANE COMPONENT OF AMINO ACID ABC TRANSPORTER"/>
    <property type="match status" value="1"/>
</dbReference>
<dbReference type="NCBIfam" id="TIGR01726">
    <property type="entry name" value="HEQRo_perm_3TM"/>
    <property type="match status" value="1"/>
</dbReference>
<dbReference type="GO" id="GO:0022857">
    <property type="term" value="F:transmembrane transporter activity"/>
    <property type="evidence" value="ECO:0007669"/>
    <property type="project" value="InterPro"/>
</dbReference>
<evidence type="ECO:0000259" key="11">
    <source>
        <dbReference type="PROSITE" id="PS50928"/>
    </source>
</evidence>
<evidence type="ECO:0000256" key="6">
    <source>
        <dbReference type="ARBA" id="ARBA00022692"/>
    </source>
</evidence>
<keyword evidence="9 10" id="KW-0472">Membrane</keyword>
<dbReference type="Pfam" id="PF00528">
    <property type="entry name" value="BPD_transp_1"/>
    <property type="match status" value="1"/>
</dbReference>
<evidence type="ECO:0000256" key="10">
    <source>
        <dbReference type="RuleBase" id="RU363032"/>
    </source>
</evidence>
<evidence type="ECO:0000313" key="12">
    <source>
        <dbReference type="EMBL" id="TDL81183.1"/>
    </source>
</evidence>
<dbReference type="GO" id="GO:0006865">
    <property type="term" value="P:amino acid transport"/>
    <property type="evidence" value="ECO:0007669"/>
    <property type="project" value="UniProtKB-KW"/>
</dbReference>
<evidence type="ECO:0000256" key="3">
    <source>
        <dbReference type="ARBA" id="ARBA00010072"/>
    </source>
</evidence>
<dbReference type="Gene3D" id="1.10.3720.10">
    <property type="entry name" value="MetI-like"/>
    <property type="match status" value="1"/>
</dbReference>
<comment type="similarity">
    <text evidence="3">Belongs to the binding-protein-dependent transport system permease family. HisMQ subfamily.</text>
</comment>